<dbReference type="AlphaFoldDB" id="A0A811NMH1"/>
<accession>A0A811NMH1</accession>
<keyword evidence="3" id="KW-1185">Reference proteome</keyword>
<sequence>MPQEEFDFTGADGKITLPCDIAVMEYAMCLLRRGASAELEQAFLSTMAMSCHCASHMAPIVGARQQIVV</sequence>
<reference evidence="2" key="1">
    <citation type="submission" date="2020-10" db="EMBL/GenBank/DDBJ databases">
        <authorList>
            <person name="Han B."/>
            <person name="Lu T."/>
            <person name="Zhao Q."/>
            <person name="Huang X."/>
            <person name="Zhao Y."/>
        </authorList>
    </citation>
    <scope>NUCLEOTIDE SEQUENCE</scope>
</reference>
<dbReference type="OrthoDB" id="1936278at2759"/>
<proteinExistence type="inferred from homology"/>
<organism evidence="2 3">
    <name type="scientific">Miscanthus lutarioriparius</name>
    <dbReference type="NCBI Taxonomy" id="422564"/>
    <lineage>
        <taxon>Eukaryota</taxon>
        <taxon>Viridiplantae</taxon>
        <taxon>Streptophyta</taxon>
        <taxon>Embryophyta</taxon>
        <taxon>Tracheophyta</taxon>
        <taxon>Spermatophyta</taxon>
        <taxon>Magnoliopsida</taxon>
        <taxon>Liliopsida</taxon>
        <taxon>Poales</taxon>
        <taxon>Poaceae</taxon>
        <taxon>PACMAD clade</taxon>
        <taxon>Panicoideae</taxon>
        <taxon>Andropogonodae</taxon>
        <taxon>Andropogoneae</taxon>
        <taxon>Saccharinae</taxon>
        <taxon>Miscanthus</taxon>
    </lineage>
</organism>
<evidence type="ECO:0000313" key="3">
    <source>
        <dbReference type="Proteomes" id="UP000604825"/>
    </source>
</evidence>
<dbReference type="Pfam" id="PF02519">
    <property type="entry name" value="Auxin_inducible"/>
    <property type="match status" value="1"/>
</dbReference>
<comment type="caution">
    <text evidence="2">The sequence shown here is derived from an EMBL/GenBank/DDBJ whole genome shotgun (WGS) entry which is preliminary data.</text>
</comment>
<dbReference type="GO" id="GO:0009733">
    <property type="term" value="P:response to auxin"/>
    <property type="evidence" value="ECO:0007669"/>
    <property type="project" value="InterPro"/>
</dbReference>
<dbReference type="Proteomes" id="UP000604825">
    <property type="component" value="Unassembled WGS sequence"/>
</dbReference>
<dbReference type="InterPro" id="IPR003676">
    <property type="entry name" value="SAUR_fam"/>
</dbReference>
<gene>
    <name evidence="2" type="ORF">NCGR_LOCUS16314</name>
</gene>
<comment type="similarity">
    <text evidence="1">Belongs to the ARG7 family.</text>
</comment>
<evidence type="ECO:0000313" key="2">
    <source>
        <dbReference type="EMBL" id="CAD6223926.1"/>
    </source>
</evidence>
<evidence type="ECO:0000256" key="1">
    <source>
        <dbReference type="ARBA" id="ARBA00006974"/>
    </source>
</evidence>
<protein>
    <submittedName>
        <fullName evidence="2">Uncharacterized protein</fullName>
    </submittedName>
</protein>
<dbReference type="PANTHER" id="PTHR31175">
    <property type="entry name" value="AUXIN-RESPONSIVE FAMILY PROTEIN"/>
    <property type="match status" value="1"/>
</dbReference>
<name>A0A811NMH1_9POAL</name>
<dbReference type="PANTHER" id="PTHR31175:SF31">
    <property type="entry name" value="AUXIN INDUCED PROTEIN"/>
    <property type="match status" value="1"/>
</dbReference>
<dbReference type="EMBL" id="CAJGYO010000004">
    <property type="protein sequence ID" value="CAD6223926.1"/>
    <property type="molecule type" value="Genomic_DNA"/>
</dbReference>